<feature type="transmembrane region" description="Helical" evidence="7">
    <location>
        <begin position="230"/>
        <end position="250"/>
    </location>
</feature>
<feature type="transmembrane region" description="Helical" evidence="7">
    <location>
        <begin position="262"/>
        <end position="278"/>
    </location>
</feature>
<dbReference type="SUPFAM" id="SSF103473">
    <property type="entry name" value="MFS general substrate transporter"/>
    <property type="match status" value="1"/>
</dbReference>
<evidence type="ECO:0000256" key="3">
    <source>
        <dbReference type="ARBA" id="ARBA00022475"/>
    </source>
</evidence>
<protein>
    <submittedName>
        <fullName evidence="9">MFS transporter</fullName>
    </submittedName>
</protein>
<name>A0A7Y2EDR5_UNCEI</name>
<evidence type="ECO:0000256" key="7">
    <source>
        <dbReference type="SAM" id="Phobius"/>
    </source>
</evidence>
<dbReference type="PRINTS" id="PR01035">
    <property type="entry name" value="TCRTETA"/>
</dbReference>
<dbReference type="InterPro" id="IPR001958">
    <property type="entry name" value="Tet-R_TetA/multi-R_MdtG-like"/>
</dbReference>
<feature type="domain" description="Major facilitator superfamily (MFS) profile" evidence="8">
    <location>
        <begin position="24"/>
        <end position="410"/>
    </location>
</feature>
<accession>A0A7Y2EDR5</accession>
<keyword evidence="3" id="KW-1003">Cell membrane</keyword>
<dbReference type="InterPro" id="IPR020846">
    <property type="entry name" value="MFS_dom"/>
</dbReference>
<dbReference type="Proteomes" id="UP000547674">
    <property type="component" value="Unassembled WGS sequence"/>
</dbReference>
<evidence type="ECO:0000256" key="2">
    <source>
        <dbReference type="ARBA" id="ARBA00022448"/>
    </source>
</evidence>
<gene>
    <name evidence="9" type="ORF">HKN21_15230</name>
</gene>
<evidence type="ECO:0000256" key="5">
    <source>
        <dbReference type="ARBA" id="ARBA00022989"/>
    </source>
</evidence>
<dbReference type="InterPro" id="IPR011701">
    <property type="entry name" value="MFS"/>
</dbReference>
<keyword evidence="5 7" id="KW-1133">Transmembrane helix</keyword>
<dbReference type="Pfam" id="PF07690">
    <property type="entry name" value="MFS_1"/>
    <property type="match status" value="1"/>
</dbReference>
<dbReference type="GO" id="GO:0022857">
    <property type="term" value="F:transmembrane transporter activity"/>
    <property type="evidence" value="ECO:0007669"/>
    <property type="project" value="InterPro"/>
</dbReference>
<keyword evidence="4 7" id="KW-0812">Transmembrane</keyword>
<feature type="transmembrane region" description="Helical" evidence="7">
    <location>
        <begin position="120"/>
        <end position="136"/>
    </location>
</feature>
<feature type="transmembrane region" description="Helical" evidence="7">
    <location>
        <begin position="290"/>
        <end position="308"/>
    </location>
</feature>
<dbReference type="InterPro" id="IPR036259">
    <property type="entry name" value="MFS_trans_sf"/>
</dbReference>
<organism evidence="9 10">
    <name type="scientific">Eiseniibacteriota bacterium</name>
    <dbReference type="NCBI Taxonomy" id="2212470"/>
    <lineage>
        <taxon>Bacteria</taxon>
        <taxon>Candidatus Eiseniibacteriota</taxon>
    </lineage>
</organism>
<dbReference type="PANTHER" id="PTHR23517:SF2">
    <property type="entry name" value="MULTIDRUG RESISTANCE PROTEIN MDTH"/>
    <property type="match status" value="1"/>
</dbReference>
<feature type="transmembrane region" description="Helical" evidence="7">
    <location>
        <begin position="148"/>
        <end position="169"/>
    </location>
</feature>
<comment type="subcellular location">
    <subcellularLocation>
        <location evidence="1">Cell membrane</location>
        <topology evidence="1">Multi-pass membrane protein</topology>
    </subcellularLocation>
</comment>
<dbReference type="Gene3D" id="1.20.1250.20">
    <property type="entry name" value="MFS general substrate transporter like domains"/>
    <property type="match status" value="1"/>
</dbReference>
<feature type="transmembrane region" description="Helical" evidence="7">
    <location>
        <begin position="175"/>
        <end position="195"/>
    </location>
</feature>
<keyword evidence="6 7" id="KW-0472">Membrane</keyword>
<evidence type="ECO:0000259" key="8">
    <source>
        <dbReference type="PROSITE" id="PS50850"/>
    </source>
</evidence>
<reference evidence="9 10" key="1">
    <citation type="submission" date="2020-03" db="EMBL/GenBank/DDBJ databases">
        <title>Metabolic flexibility allows generalist bacteria to become dominant in a frequently disturbed ecosystem.</title>
        <authorList>
            <person name="Chen Y.-J."/>
            <person name="Leung P.M."/>
            <person name="Bay S.K."/>
            <person name="Hugenholtz P."/>
            <person name="Kessler A.J."/>
            <person name="Shelley G."/>
            <person name="Waite D.W."/>
            <person name="Cook P.L."/>
            <person name="Greening C."/>
        </authorList>
    </citation>
    <scope>NUCLEOTIDE SEQUENCE [LARGE SCALE GENOMIC DNA]</scope>
    <source>
        <strain evidence="9">SS_bin_28</strain>
    </source>
</reference>
<evidence type="ECO:0000256" key="6">
    <source>
        <dbReference type="ARBA" id="ARBA00023136"/>
    </source>
</evidence>
<evidence type="ECO:0000313" key="10">
    <source>
        <dbReference type="Proteomes" id="UP000547674"/>
    </source>
</evidence>
<dbReference type="InterPro" id="IPR050171">
    <property type="entry name" value="MFS_Transporters"/>
</dbReference>
<feature type="transmembrane region" description="Helical" evidence="7">
    <location>
        <begin position="385"/>
        <end position="403"/>
    </location>
</feature>
<proteinExistence type="predicted"/>
<feature type="transmembrane region" description="Helical" evidence="7">
    <location>
        <begin position="91"/>
        <end position="114"/>
    </location>
</feature>
<comment type="caution">
    <text evidence="9">The sequence shown here is derived from an EMBL/GenBank/DDBJ whole genome shotgun (WGS) entry which is preliminary data.</text>
</comment>
<evidence type="ECO:0000256" key="4">
    <source>
        <dbReference type="ARBA" id="ARBA00022692"/>
    </source>
</evidence>
<feature type="transmembrane region" description="Helical" evidence="7">
    <location>
        <begin position="357"/>
        <end position="379"/>
    </location>
</feature>
<dbReference type="CDD" id="cd17472">
    <property type="entry name" value="MFS_YajR_like"/>
    <property type="match status" value="1"/>
</dbReference>
<evidence type="ECO:0000256" key="1">
    <source>
        <dbReference type="ARBA" id="ARBA00004651"/>
    </source>
</evidence>
<dbReference type="AlphaFoldDB" id="A0A7Y2EDR5"/>
<feature type="transmembrane region" description="Helical" evidence="7">
    <location>
        <begin position="24"/>
        <end position="47"/>
    </location>
</feature>
<feature type="transmembrane region" description="Helical" evidence="7">
    <location>
        <begin position="320"/>
        <end position="345"/>
    </location>
</feature>
<evidence type="ECO:0000313" key="9">
    <source>
        <dbReference type="EMBL" id="NNF08115.1"/>
    </source>
</evidence>
<dbReference type="GO" id="GO:0005886">
    <property type="term" value="C:plasma membrane"/>
    <property type="evidence" value="ECO:0007669"/>
    <property type="project" value="UniProtKB-SubCell"/>
</dbReference>
<dbReference type="PROSITE" id="PS50850">
    <property type="entry name" value="MFS"/>
    <property type="match status" value="1"/>
</dbReference>
<keyword evidence="2" id="KW-0813">Transport</keyword>
<sequence length="488" mass="53388">MTVTNATPSKETTYKGFNPFERRVVWGLTGLFALRMLGLYFIIPILSPYVAQMPGSTPMLVGLAMGIYGFTQLLFQVPFGIWSDRWGRKPILTLGLLVFMLGSVICALATNAWILVLGRLVQGMGAMASVAVAMMADFTRDRVRTRAMAMLGVAIGGTFAAGMIIGPWATSKVGIPNLFWMTAILTGLGIVYLWWKIPEPPRLSHHDDAGYSREHLFEVIRNRNLLRLDMATFVLHAVLTAIMTVCPLMLEKFLPQTSFWKVYLPGMSIGIVIMLVGARISERPGFGKRVALLGQGTMIVALIVLALSSPMSVLNEGKSFLGIAFGIGIYIAAFALLEPLLPALLTRLTMQTNRGTAVGIFNMSQFGGAFAGGLIAGAFQQVNVALMFWVLGGMAFLWFIAALRLEDPKHLDSVSLPMLGASIDERHRVASELLHTRGIEDVAWEKSRERLMIRYDADHIQYDTLGSLTAPYEVVPSDGSLAPDKANV</sequence>
<dbReference type="PANTHER" id="PTHR23517">
    <property type="entry name" value="RESISTANCE PROTEIN MDTM, PUTATIVE-RELATED-RELATED"/>
    <property type="match status" value="1"/>
</dbReference>
<dbReference type="EMBL" id="JABDJR010000618">
    <property type="protein sequence ID" value="NNF08115.1"/>
    <property type="molecule type" value="Genomic_DNA"/>
</dbReference>
<feature type="transmembrane region" description="Helical" evidence="7">
    <location>
        <begin position="59"/>
        <end position="79"/>
    </location>
</feature>